<comment type="caution">
    <text evidence="2">The sequence shown here is derived from an EMBL/GenBank/DDBJ whole genome shotgun (WGS) entry which is preliminary data.</text>
</comment>
<dbReference type="EMBL" id="JBIUYY010000001">
    <property type="protein sequence ID" value="MFJ2820354.1"/>
    <property type="molecule type" value="Genomic_DNA"/>
</dbReference>
<dbReference type="GO" id="GO:0016853">
    <property type="term" value="F:isomerase activity"/>
    <property type="evidence" value="ECO:0007669"/>
    <property type="project" value="UniProtKB-KW"/>
</dbReference>
<protein>
    <submittedName>
        <fullName evidence="2">Maleylpyruvate isomerase N-terminal domain-containing protein</fullName>
    </submittedName>
</protein>
<dbReference type="SUPFAM" id="SSF109854">
    <property type="entry name" value="DinB/YfiT-like putative metalloenzymes"/>
    <property type="match status" value="1"/>
</dbReference>
<name>A0ABW8EAT9_STRT5</name>
<dbReference type="Pfam" id="PF11716">
    <property type="entry name" value="MDMPI_N"/>
    <property type="match status" value="1"/>
</dbReference>
<dbReference type="InterPro" id="IPR034660">
    <property type="entry name" value="DinB/YfiT-like"/>
</dbReference>
<evidence type="ECO:0000259" key="1">
    <source>
        <dbReference type="Pfam" id="PF11716"/>
    </source>
</evidence>
<proteinExistence type="predicted"/>
<evidence type="ECO:0000313" key="2">
    <source>
        <dbReference type="EMBL" id="MFJ2820354.1"/>
    </source>
</evidence>
<accession>A0ABW8EAT9</accession>
<feature type="domain" description="Mycothiol-dependent maleylpyruvate isomerase metal-binding" evidence="1">
    <location>
        <begin position="19"/>
        <end position="140"/>
    </location>
</feature>
<dbReference type="Proteomes" id="UP001617351">
    <property type="component" value="Unassembled WGS sequence"/>
</dbReference>
<evidence type="ECO:0000313" key="3">
    <source>
        <dbReference type="Proteomes" id="UP001617351"/>
    </source>
</evidence>
<sequence>MNEQGAGTMRRLRGCDVEQAAAGMLSALSPHGGRDWTVRAGSLDWTCRTTAAHVAHDLFAYAAQVAALPADGYLPLDLHVRPSAPPEEALRAVTASARLLSTAVDAADPDARAWHWGPCDPAGFAAMGVAEVLLHTYDIAQGLGLDWRPPADLSALVLARLFPDAPAEAPRPDALLWSAGRTALPDRPRRTTWTWQAALPQED</sequence>
<reference evidence="2 3" key="1">
    <citation type="submission" date="2024-10" db="EMBL/GenBank/DDBJ databases">
        <title>The Natural Products Discovery Center: Release of the First 8490 Sequenced Strains for Exploring Actinobacteria Biosynthetic Diversity.</title>
        <authorList>
            <person name="Kalkreuter E."/>
            <person name="Kautsar S.A."/>
            <person name="Yang D."/>
            <person name="Bader C.D."/>
            <person name="Teijaro C.N."/>
            <person name="Fluegel L."/>
            <person name="Davis C.M."/>
            <person name="Simpson J.R."/>
            <person name="Lauterbach L."/>
            <person name="Steele A.D."/>
            <person name="Gui C."/>
            <person name="Meng S."/>
            <person name="Li G."/>
            <person name="Viehrig K."/>
            <person name="Ye F."/>
            <person name="Su P."/>
            <person name="Kiefer A.F."/>
            <person name="Nichols A."/>
            <person name="Cepeda A.J."/>
            <person name="Yan W."/>
            <person name="Fan B."/>
            <person name="Jiang Y."/>
            <person name="Adhikari A."/>
            <person name="Zheng C.-J."/>
            <person name="Schuster L."/>
            <person name="Cowan T.M."/>
            <person name="Smanski M.J."/>
            <person name="Chevrette M.G."/>
            <person name="De Carvalho L.P.S."/>
            <person name="Shen B."/>
        </authorList>
    </citation>
    <scope>NUCLEOTIDE SEQUENCE [LARGE SCALE GENOMIC DNA]</scope>
    <source>
        <strain evidence="2 3">NPDC087220</strain>
    </source>
</reference>
<keyword evidence="2" id="KW-0413">Isomerase</keyword>
<organism evidence="2 3">
    <name type="scientific">Streptomyces toxytricini</name>
    <name type="common">Actinomyces toxytricini</name>
    <dbReference type="NCBI Taxonomy" id="67369"/>
    <lineage>
        <taxon>Bacteria</taxon>
        <taxon>Bacillati</taxon>
        <taxon>Actinomycetota</taxon>
        <taxon>Actinomycetes</taxon>
        <taxon>Kitasatosporales</taxon>
        <taxon>Streptomycetaceae</taxon>
        <taxon>Streptomyces</taxon>
    </lineage>
</organism>
<dbReference type="RefSeq" id="WP_402377436.1">
    <property type="nucleotide sequence ID" value="NZ_JBIUYY010000001.1"/>
</dbReference>
<keyword evidence="3" id="KW-1185">Reference proteome</keyword>
<dbReference type="InterPro" id="IPR024344">
    <property type="entry name" value="MDMPI_metal-binding"/>
</dbReference>
<gene>
    <name evidence="2" type="ORF">ACIO7M_04450</name>
</gene>